<proteinExistence type="predicted"/>
<dbReference type="PROSITE" id="PS51915">
    <property type="entry name" value="ZAD"/>
    <property type="match status" value="1"/>
</dbReference>
<reference evidence="11" key="2">
    <citation type="submission" date="2021-02" db="UniProtKB">
        <authorList>
            <consortium name="EnsemblMetazoa"/>
        </authorList>
    </citation>
    <scope>IDENTIFICATION</scope>
    <source>
        <strain evidence="11">JHB</strain>
    </source>
</reference>
<feature type="binding site" evidence="6">
    <location>
        <position position="108"/>
    </location>
    <ligand>
        <name>Zn(2+)</name>
        <dbReference type="ChEBI" id="CHEBI:29105"/>
    </ligand>
</feature>
<feature type="domain" description="C2H2-type" evidence="8">
    <location>
        <begin position="534"/>
        <end position="561"/>
    </location>
</feature>
<feature type="domain" description="C2H2-type" evidence="8">
    <location>
        <begin position="346"/>
        <end position="373"/>
    </location>
</feature>
<dbReference type="FunFam" id="3.30.160.60:FF:000100">
    <property type="entry name" value="Zinc finger 45-like"/>
    <property type="match status" value="1"/>
</dbReference>
<dbReference type="VEuPathDB" id="VectorBase:CQUJHB008765"/>
<evidence type="ECO:0000256" key="5">
    <source>
        <dbReference type="PROSITE-ProRule" id="PRU00042"/>
    </source>
</evidence>
<feature type="region of interest" description="Disordered" evidence="7">
    <location>
        <begin position="189"/>
        <end position="210"/>
    </location>
</feature>
<name>B0WZH6_CULQU</name>
<feature type="domain" description="C2H2-type" evidence="8">
    <location>
        <begin position="478"/>
        <end position="505"/>
    </location>
</feature>
<keyword evidence="3 5" id="KW-0863">Zinc-finger</keyword>
<dbReference type="KEGG" id="cqu:CpipJ_CPIJ012606"/>
<dbReference type="Pfam" id="PF12874">
    <property type="entry name" value="zf-met"/>
    <property type="match status" value="1"/>
</dbReference>
<dbReference type="VEuPathDB" id="VectorBase:CPIJ012606"/>
<dbReference type="SMART" id="SM00868">
    <property type="entry name" value="zf-AD"/>
    <property type="match status" value="1"/>
</dbReference>
<feature type="domain" description="C2H2-type" evidence="8">
    <location>
        <begin position="506"/>
        <end position="533"/>
    </location>
</feature>
<evidence type="ECO:0000259" key="8">
    <source>
        <dbReference type="PROSITE" id="PS50157"/>
    </source>
</evidence>
<gene>
    <name evidence="11" type="primary">6045420</name>
    <name evidence="10" type="ORF">CpipJ_CPIJ012606</name>
</gene>
<organism>
    <name type="scientific">Culex quinquefasciatus</name>
    <name type="common">Southern house mosquito</name>
    <name type="synonym">Culex pungens</name>
    <dbReference type="NCBI Taxonomy" id="7176"/>
    <lineage>
        <taxon>Eukaryota</taxon>
        <taxon>Metazoa</taxon>
        <taxon>Ecdysozoa</taxon>
        <taxon>Arthropoda</taxon>
        <taxon>Hexapoda</taxon>
        <taxon>Insecta</taxon>
        <taxon>Pterygota</taxon>
        <taxon>Neoptera</taxon>
        <taxon>Endopterygota</taxon>
        <taxon>Diptera</taxon>
        <taxon>Nematocera</taxon>
        <taxon>Culicoidea</taxon>
        <taxon>Culicidae</taxon>
        <taxon>Culicinae</taxon>
        <taxon>Culicini</taxon>
        <taxon>Culex</taxon>
        <taxon>Culex</taxon>
    </lineage>
</organism>
<feature type="binding site" evidence="6">
    <location>
        <position position="53"/>
    </location>
    <ligand>
        <name>Zn(2+)</name>
        <dbReference type="ChEBI" id="CHEBI:29105"/>
    </ligand>
</feature>
<dbReference type="GO" id="GO:0006355">
    <property type="term" value="P:regulation of DNA-templated transcription"/>
    <property type="evidence" value="ECO:0007669"/>
    <property type="project" value="UniProtKB-ARBA"/>
</dbReference>
<reference evidence="10" key="1">
    <citation type="submission" date="2007-03" db="EMBL/GenBank/DDBJ databases">
        <title>Annotation of Culex pipiens quinquefasciatus.</title>
        <authorList>
            <consortium name="The Broad Institute Genome Sequencing Platform"/>
            <person name="Atkinson P.W."/>
            <person name="Hemingway J."/>
            <person name="Christensen B.M."/>
            <person name="Higgs S."/>
            <person name="Kodira C."/>
            <person name="Hannick L."/>
            <person name="Megy K."/>
            <person name="O'Leary S."/>
            <person name="Pearson M."/>
            <person name="Haas B.J."/>
            <person name="Mauceli E."/>
            <person name="Wortman J.R."/>
            <person name="Lee N.H."/>
            <person name="Guigo R."/>
            <person name="Stanke M."/>
            <person name="Alvarado L."/>
            <person name="Amedeo P."/>
            <person name="Antoine C.H."/>
            <person name="Arensburger P."/>
            <person name="Bidwell S.L."/>
            <person name="Crawford M."/>
            <person name="Camaro F."/>
            <person name="Devon K."/>
            <person name="Engels R."/>
            <person name="Hammond M."/>
            <person name="Howarth C."/>
            <person name="Koehrsen M."/>
            <person name="Lawson D."/>
            <person name="Montgomery P."/>
            <person name="Nene V."/>
            <person name="Nusbaum C."/>
            <person name="Puiu D."/>
            <person name="Romero-Severson J."/>
            <person name="Severson D.W."/>
            <person name="Shumway M."/>
            <person name="Sisk P."/>
            <person name="Stolte C."/>
            <person name="Zeng Q."/>
            <person name="Eisenstadt E."/>
            <person name="Fraser-Liggett C."/>
            <person name="Strausberg R."/>
            <person name="Galagan J."/>
            <person name="Birren B."/>
            <person name="Collins F.H."/>
        </authorList>
    </citation>
    <scope>NUCLEOTIDE SEQUENCE [LARGE SCALE GENOMIC DNA]</scope>
    <source>
        <strain evidence="10">JHB</strain>
    </source>
</reference>
<dbReference type="OrthoDB" id="7762213at2759"/>
<dbReference type="InterPro" id="IPR013087">
    <property type="entry name" value="Znf_C2H2_type"/>
</dbReference>
<evidence type="ECO:0000256" key="6">
    <source>
        <dbReference type="PROSITE-ProRule" id="PRU01263"/>
    </source>
</evidence>
<evidence type="ECO:0000259" key="9">
    <source>
        <dbReference type="PROSITE" id="PS51915"/>
    </source>
</evidence>
<dbReference type="SUPFAM" id="SSF57667">
    <property type="entry name" value="beta-beta-alpha zinc fingers"/>
    <property type="match status" value="6"/>
</dbReference>
<evidence type="ECO:0000256" key="4">
    <source>
        <dbReference type="ARBA" id="ARBA00022833"/>
    </source>
</evidence>
<dbReference type="AlphaFoldDB" id="B0WZH6"/>
<dbReference type="Gene3D" id="3.30.160.60">
    <property type="entry name" value="Classic Zinc Finger"/>
    <property type="match status" value="8"/>
</dbReference>
<dbReference type="FunFam" id="3.30.160.60:FF:000446">
    <property type="entry name" value="Zinc finger protein"/>
    <property type="match status" value="1"/>
</dbReference>
<feature type="domain" description="C2H2-type" evidence="8">
    <location>
        <begin position="562"/>
        <end position="589"/>
    </location>
</feature>
<dbReference type="InParanoid" id="B0WZH6"/>
<keyword evidence="12" id="KW-1185">Reference proteome</keyword>
<evidence type="ECO:0000313" key="10">
    <source>
        <dbReference type="EMBL" id="EDS37490.1"/>
    </source>
</evidence>
<feature type="binding site" evidence="6">
    <location>
        <position position="111"/>
    </location>
    <ligand>
        <name>Zn(2+)</name>
        <dbReference type="ChEBI" id="CHEBI:29105"/>
    </ligand>
</feature>
<dbReference type="HOGENOM" id="CLU_017789_0_0_1"/>
<dbReference type="Proteomes" id="UP000002320">
    <property type="component" value="Unassembled WGS sequence"/>
</dbReference>
<feature type="domain" description="C2H2-type" evidence="8">
    <location>
        <begin position="225"/>
        <end position="252"/>
    </location>
</feature>
<feature type="binding site" evidence="6">
    <location>
        <position position="56"/>
    </location>
    <ligand>
        <name>Zn(2+)</name>
        <dbReference type="ChEBI" id="CHEBI:29105"/>
    </ligand>
</feature>
<dbReference type="InterPro" id="IPR012934">
    <property type="entry name" value="Znf_AD"/>
</dbReference>
<dbReference type="InterPro" id="IPR036236">
    <property type="entry name" value="Znf_C2H2_sf"/>
</dbReference>
<dbReference type="GO" id="GO:0008270">
    <property type="term" value="F:zinc ion binding"/>
    <property type="evidence" value="ECO:0007669"/>
    <property type="project" value="UniProtKB-UniRule"/>
</dbReference>
<dbReference type="Pfam" id="PF00096">
    <property type="entry name" value="zf-C2H2"/>
    <property type="match status" value="4"/>
</dbReference>
<dbReference type="SMART" id="SM00355">
    <property type="entry name" value="ZnF_C2H2"/>
    <property type="match status" value="12"/>
</dbReference>
<dbReference type="EnsemblMetazoa" id="CPIJ012606-RA">
    <property type="protein sequence ID" value="CPIJ012606-PA"/>
    <property type="gene ID" value="CPIJ012606"/>
</dbReference>
<evidence type="ECO:0000256" key="2">
    <source>
        <dbReference type="ARBA" id="ARBA00022737"/>
    </source>
</evidence>
<feature type="domain" description="ZAD" evidence="9">
    <location>
        <begin position="51"/>
        <end position="135"/>
    </location>
</feature>
<evidence type="ECO:0000313" key="12">
    <source>
        <dbReference type="Proteomes" id="UP000002320"/>
    </source>
</evidence>
<dbReference type="PANTHER" id="PTHR24409">
    <property type="entry name" value="ZINC FINGER PROTEIN 142"/>
    <property type="match status" value="1"/>
</dbReference>
<evidence type="ECO:0000256" key="7">
    <source>
        <dbReference type="SAM" id="MobiDB-lite"/>
    </source>
</evidence>
<evidence type="ECO:0000313" key="11">
    <source>
        <dbReference type="EnsemblMetazoa" id="CPIJ012606-PA"/>
    </source>
</evidence>
<sequence length="595" mass="68585">MMEEIIEEIVLSPIKEEELLEYPPSSPIELIQTNPLDASVPPEDHLQILNRYCRLCLREGGTHAEFPTELVPLVSSSVNSVPVPDLVLAVTGISVRANDDAGLPGRVCMPCLTRLDQAYCIRRDFVESNRILRSFVRSRDVTVVEGLEAYQRGSMVGGGDAEEKFEVGQLEEHLEEEDVIEEDVELAVESDEEEEVLESDEQPERKRRRNGRYNIEMKETKLDPNKCYICEEVFEDAEQLNVHLPQHVAMIPYSCEQCEAEGGDRKKLTSLILLHRHFRMHASSIRCPQCPFRTCTAAGLYNHMKNHSDVVDGLEYTCSVCGLQTKSKRSFDNHMRYHKAVDEGRYQCQYCEKKFGTNSRLIRHERGHTNERPYRCRYCTKDFTNETSLNAHERTHTGERGYRCELCDKAYRTGTSLKEHVAAVHSVPATSKPKRPHDKSSKSTLFAEPASCDVEGCSFATKSRAKFYNHKARHDLRFHCAHCSERFPSRQRLDQHTFVHTGVKPFCCELCGKSFRFRASFNEHLDSHSNVRPYACEQCPMAFVRERTLKEHRLKHTDEKNYECRHCGKKFKYRADQSKHERTHADELTRVEACD</sequence>
<feature type="domain" description="C2H2-type" evidence="8">
    <location>
        <begin position="402"/>
        <end position="430"/>
    </location>
</feature>
<dbReference type="Pfam" id="PF07776">
    <property type="entry name" value="zf-AD"/>
    <property type="match status" value="1"/>
</dbReference>
<dbReference type="SUPFAM" id="SSF57716">
    <property type="entry name" value="Glucocorticoid receptor-like (DNA-binding domain)"/>
    <property type="match status" value="1"/>
</dbReference>
<dbReference type="FunFam" id="3.30.160.60:FF:002343">
    <property type="entry name" value="Zinc finger protein 33A"/>
    <property type="match status" value="1"/>
</dbReference>
<keyword evidence="4 6" id="KW-0862">Zinc</keyword>
<keyword evidence="2" id="KW-0677">Repeat</keyword>
<dbReference type="eggNOG" id="KOG1721">
    <property type="taxonomic scope" value="Eukaryota"/>
</dbReference>
<evidence type="ECO:0000256" key="1">
    <source>
        <dbReference type="ARBA" id="ARBA00022723"/>
    </source>
</evidence>
<feature type="domain" description="C2H2-type" evidence="8">
    <location>
        <begin position="316"/>
        <end position="343"/>
    </location>
</feature>
<protein>
    <submittedName>
        <fullName evidence="10 11">Myoneurin</fullName>
    </submittedName>
</protein>
<dbReference type="EMBL" id="DS232207">
    <property type="protein sequence ID" value="EDS37490.1"/>
    <property type="molecule type" value="Genomic_DNA"/>
</dbReference>
<dbReference type="OMA" id="DYACRHC"/>
<accession>B0WZH6</accession>
<dbReference type="PROSITE" id="PS00028">
    <property type="entry name" value="ZINC_FINGER_C2H2_1"/>
    <property type="match status" value="8"/>
</dbReference>
<feature type="compositionally biased region" description="Acidic residues" evidence="7">
    <location>
        <begin position="189"/>
        <end position="201"/>
    </location>
</feature>
<keyword evidence="1 6" id="KW-0479">Metal-binding</keyword>
<dbReference type="PROSITE" id="PS50157">
    <property type="entry name" value="ZINC_FINGER_C2H2_2"/>
    <property type="match status" value="9"/>
</dbReference>
<feature type="domain" description="C2H2-type" evidence="8">
    <location>
        <begin position="374"/>
        <end position="401"/>
    </location>
</feature>
<dbReference type="PANTHER" id="PTHR24409:SF295">
    <property type="entry name" value="AZ2-RELATED"/>
    <property type="match status" value="1"/>
</dbReference>
<evidence type="ECO:0000256" key="3">
    <source>
        <dbReference type="ARBA" id="ARBA00022771"/>
    </source>
</evidence>
<dbReference type="GO" id="GO:0005634">
    <property type="term" value="C:nucleus"/>
    <property type="evidence" value="ECO:0007669"/>
    <property type="project" value="InterPro"/>
</dbReference>